<sequence>MLDPEQFFTGFLTQKGEKVYLGDKLIAPLMHSFLVQFDPKNKCFVASAIGKNKPYYRSYELQDLLKNPVWRVVHNLILFQQVEVNDIIKVSVDNLPKDSLILHEEAKVTAVDEWEITAQSLSNPNKTAKLQYGQFLEDWRRAKTERDL</sequence>
<dbReference type="AlphaFoldDB" id="A0A1H9NNR9"/>
<accession>A0A1H9NNR9</accession>
<organism evidence="1 2">
    <name type="scientific">Pedobacter rhizosphaerae</name>
    <dbReference type="NCBI Taxonomy" id="390241"/>
    <lineage>
        <taxon>Bacteria</taxon>
        <taxon>Pseudomonadati</taxon>
        <taxon>Bacteroidota</taxon>
        <taxon>Sphingobacteriia</taxon>
        <taxon>Sphingobacteriales</taxon>
        <taxon>Sphingobacteriaceae</taxon>
        <taxon>Pedobacter</taxon>
    </lineage>
</organism>
<keyword evidence="2" id="KW-1185">Reference proteome</keyword>
<evidence type="ECO:0000313" key="1">
    <source>
        <dbReference type="EMBL" id="SER37596.1"/>
    </source>
</evidence>
<dbReference type="RefSeq" id="WP_139180149.1">
    <property type="nucleotide sequence ID" value="NZ_FOGG01000008.1"/>
</dbReference>
<protein>
    <submittedName>
        <fullName evidence="1">Uncharacterized protein</fullName>
    </submittedName>
</protein>
<proteinExistence type="predicted"/>
<evidence type="ECO:0000313" key="2">
    <source>
        <dbReference type="Proteomes" id="UP000199572"/>
    </source>
</evidence>
<gene>
    <name evidence="1" type="ORF">SAMN04488023_10841</name>
</gene>
<dbReference type="Proteomes" id="UP000199572">
    <property type="component" value="Unassembled WGS sequence"/>
</dbReference>
<reference evidence="2" key="1">
    <citation type="submission" date="2016-10" db="EMBL/GenBank/DDBJ databases">
        <authorList>
            <person name="Varghese N."/>
            <person name="Submissions S."/>
        </authorList>
    </citation>
    <scope>NUCLEOTIDE SEQUENCE [LARGE SCALE GENOMIC DNA]</scope>
    <source>
        <strain evidence="2">DSM 18610</strain>
    </source>
</reference>
<dbReference type="EMBL" id="FOGG01000008">
    <property type="protein sequence ID" value="SER37596.1"/>
    <property type="molecule type" value="Genomic_DNA"/>
</dbReference>
<dbReference type="OrthoDB" id="762628at2"/>
<name>A0A1H9NNR9_9SPHI</name>